<evidence type="ECO:0000313" key="2">
    <source>
        <dbReference type="EMBL" id="KAL0105045.1"/>
    </source>
</evidence>
<evidence type="ECO:0000313" key="3">
    <source>
        <dbReference type="Proteomes" id="UP001430953"/>
    </source>
</evidence>
<accession>A0AAW2ESP8</accession>
<name>A0AAW2ESP8_9HYME</name>
<evidence type="ECO:0000256" key="1">
    <source>
        <dbReference type="SAM" id="MobiDB-lite"/>
    </source>
</evidence>
<reference evidence="2 3" key="1">
    <citation type="submission" date="2023-03" db="EMBL/GenBank/DDBJ databases">
        <title>High recombination rates correlate with genetic variation in Cardiocondyla obscurior ants.</title>
        <authorList>
            <person name="Errbii M."/>
        </authorList>
    </citation>
    <scope>NUCLEOTIDE SEQUENCE [LARGE SCALE GENOMIC DNA]</scope>
    <source>
        <strain evidence="2">Alpha-2009</strain>
        <tissue evidence="2">Whole body</tissue>
    </source>
</reference>
<feature type="region of interest" description="Disordered" evidence="1">
    <location>
        <begin position="39"/>
        <end position="62"/>
    </location>
</feature>
<comment type="caution">
    <text evidence="2">The sequence shown here is derived from an EMBL/GenBank/DDBJ whole genome shotgun (WGS) entry which is preliminary data.</text>
</comment>
<dbReference type="AlphaFoldDB" id="A0AAW2ESP8"/>
<dbReference type="Proteomes" id="UP001430953">
    <property type="component" value="Unassembled WGS sequence"/>
</dbReference>
<feature type="region of interest" description="Disordered" evidence="1">
    <location>
        <begin position="124"/>
        <end position="147"/>
    </location>
</feature>
<keyword evidence="3" id="KW-1185">Reference proteome</keyword>
<dbReference type="EMBL" id="JADYXP020000019">
    <property type="protein sequence ID" value="KAL0105045.1"/>
    <property type="molecule type" value="Genomic_DNA"/>
</dbReference>
<gene>
    <name evidence="2" type="ORF">PUN28_016581</name>
</gene>
<proteinExistence type="predicted"/>
<sequence>MSSLPSQRVEERKRKRGRYPCPAYTYHDYTLHPVHQRDRYTQPLKRPRCAAPAADNTPTIIAKPTERFASAYTRGEHAIPPHASSFHPVRNERCLDAARVHPRWEKVFLHRRRSAESSWWLNQRQTTLEGTGPIAERGGVDAQTRKG</sequence>
<protein>
    <submittedName>
        <fullName evidence="2">Uncharacterized protein</fullName>
    </submittedName>
</protein>
<organism evidence="2 3">
    <name type="scientific">Cardiocondyla obscurior</name>
    <dbReference type="NCBI Taxonomy" id="286306"/>
    <lineage>
        <taxon>Eukaryota</taxon>
        <taxon>Metazoa</taxon>
        <taxon>Ecdysozoa</taxon>
        <taxon>Arthropoda</taxon>
        <taxon>Hexapoda</taxon>
        <taxon>Insecta</taxon>
        <taxon>Pterygota</taxon>
        <taxon>Neoptera</taxon>
        <taxon>Endopterygota</taxon>
        <taxon>Hymenoptera</taxon>
        <taxon>Apocrita</taxon>
        <taxon>Aculeata</taxon>
        <taxon>Formicoidea</taxon>
        <taxon>Formicidae</taxon>
        <taxon>Myrmicinae</taxon>
        <taxon>Cardiocondyla</taxon>
    </lineage>
</organism>